<evidence type="ECO:0000256" key="3">
    <source>
        <dbReference type="ARBA" id="ARBA00008636"/>
    </source>
</evidence>
<evidence type="ECO:0000256" key="2">
    <source>
        <dbReference type="ARBA" id="ARBA00004742"/>
    </source>
</evidence>
<dbReference type="GO" id="GO:0051539">
    <property type="term" value="F:4 iron, 4 sulfur cluster binding"/>
    <property type="evidence" value="ECO:0007669"/>
    <property type="project" value="UniProtKB-UniRule"/>
</dbReference>
<dbReference type="GO" id="GO:0006094">
    <property type="term" value="P:gluconeogenesis"/>
    <property type="evidence" value="ECO:0007669"/>
    <property type="project" value="UniProtKB-UniRule"/>
</dbReference>
<proteinExistence type="inferred from homology"/>
<dbReference type="Gene3D" id="3.30.1330.90">
    <property type="entry name" value="D-3-phosphoglycerate dehydrogenase, domain 3"/>
    <property type="match status" value="1"/>
</dbReference>
<reference evidence="14 15" key="1">
    <citation type="submission" date="2018-05" db="EMBL/GenBank/DDBJ databases">
        <title>Freshwater and sediment microbial communities from various areas in North America, analyzing microbe dynamics in response to fracking.</title>
        <authorList>
            <person name="Lamendella R."/>
        </authorList>
    </citation>
    <scope>NUCLEOTIDE SEQUENCE [LARGE SCALE GENOMIC DNA]</scope>
    <source>
        <strain evidence="14 15">DB-3</strain>
    </source>
</reference>
<comment type="similarity">
    <text evidence="3 11 12">Belongs to the iron-sulfur dependent L-serine dehydratase family.</text>
</comment>
<sequence>MKSTTVLFRQMYILRSEENEQVRFKDVFSIIGPAMVGPSSSHTAGAARIGRTARQLFGECPFHAEIIMFGSFAATYKGHGTDTAIVGGLLDMDTDDPGLPEAFAHAETAGMETIIRPGKGLYPHPNTAELVLTNAAGDRTLDIVGTSIGGGNIEIVRINGYNLKLTALYPTLIIRHSDEPGVIAVVTRLLVDNHINIGHMSVDRKNRRGEAMMVMECDGRIYPAVIKGIESIPEVQEVNLLCL</sequence>
<dbReference type="Pfam" id="PF01842">
    <property type="entry name" value="ACT"/>
    <property type="match status" value="1"/>
</dbReference>
<evidence type="ECO:0000256" key="9">
    <source>
        <dbReference type="ARBA" id="ARBA00023239"/>
    </source>
</evidence>
<dbReference type="InterPro" id="IPR029009">
    <property type="entry name" value="ASB_dom_sf"/>
</dbReference>
<name>A0A855XYU3_9BACL</name>
<dbReference type="PANTHER" id="PTHR30182:SF12">
    <property type="entry name" value="L-SERINE DEHYDRATASE, BETA CHAIN-RELATED"/>
    <property type="match status" value="1"/>
</dbReference>
<dbReference type="InterPro" id="IPR051318">
    <property type="entry name" value="Fe-S_L-Ser"/>
</dbReference>
<dbReference type="FunFam" id="3.30.70.260:FF:000008">
    <property type="entry name" value="D-3-phosphoglycerate dehydrogenase, chloroplastic"/>
    <property type="match status" value="1"/>
</dbReference>
<keyword evidence="8 11" id="KW-0411">Iron-sulfur</keyword>
<keyword evidence="9 11" id="KW-0456">Lyase</keyword>
<evidence type="ECO:0000256" key="7">
    <source>
        <dbReference type="ARBA" id="ARBA00023004"/>
    </source>
</evidence>
<dbReference type="Pfam" id="PF03315">
    <property type="entry name" value="SDH_beta"/>
    <property type="match status" value="1"/>
</dbReference>
<evidence type="ECO:0000313" key="14">
    <source>
        <dbReference type="EMBL" id="PWW43473.1"/>
    </source>
</evidence>
<evidence type="ECO:0000256" key="4">
    <source>
        <dbReference type="ARBA" id="ARBA00022432"/>
    </source>
</evidence>
<organism evidence="14 15">
    <name type="scientific">Paenibacillus pabuli</name>
    <dbReference type="NCBI Taxonomy" id="1472"/>
    <lineage>
        <taxon>Bacteria</taxon>
        <taxon>Bacillati</taxon>
        <taxon>Bacillota</taxon>
        <taxon>Bacilli</taxon>
        <taxon>Bacillales</taxon>
        <taxon>Paenibacillaceae</taxon>
        <taxon>Paenibacillus</taxon>
    </lineage>
</organism>
<evidence type="ECO:0000256" key="12">
    <source>
        <dbReference type="RuleBase" id="RU366059"/>
    </source>
</evidence>
<dbReference type="InterPro" id="IPR005131">
    <property type="entry name" value="Ser_deHydtase_bsu"/>
</dbReference>
<keyword evidence="6 11" id="KW-0479">Metal-binding</keyword>
<dbReference type="InterPro" id="IPR045865">
    <property type="entry name" value="ACT-like_dom_sf"/>
</dbReference>
<dbReference type="InterPro" id="IPR004643">
    <property type="entry name" value="Fe-S_L-Ser_bsu"/>
</dbReference>
<evidence type="ECO:0000256" key="1">
    <source>
        <dbReference type="ARBA" id="ARBA00001966"/>
    </source>
</evidence>
<protein>
    <recommendedName>
        <fullName evidence="11">L-serine deaminase</fullName>
    </recommendedName>
</protein>
<evidence type="ECO:0000313" key="15">
    <source>
        <dbReference type="Proteomes" id="UP000247078"/>
    </source>
</evidence>
<dbReference type="PIRSF" id="PIRSF036692">
    <property type="entry name" value="SDH_B"/>
    <property type="match status" value="1"/>
</dbReference>
<dbReference type="GO" id="GO:0003941">
    <property type="term" value="F:L-serine ammonia-lyase activity"/>
    <property type="evidence" value="ECO:0007669"/>
    <property type="project" value="UniProtKB-UniRule"/>
</dbReference>
<dbReference type="InterPro" id="IPR002912">
    <property type="entry name" value="ACT_dom"/>
</dbReference>
<dbReference type="PROSITE" id="PS51671">
    <property type="entry name" value="ACT"/>
    <property type="match status" value="1"/>
</dbReference>
<evidence type="ECO:0000256" key="5">
    <source>
        <dbReference type="ARBA" id="ARBA00022485"/>
    </source>
</evidence>
<comment type="caution">
    <text evidence="14">The sequence shown here is derived from an EMBL/GenBank/DDBJ whole genome shotgun (WGS) entry which is preliminary data.</text>
</comment>
<keyword evidence="7 11" id="KW-0408">Iron</keyword>
<dbReference type="NCBIfam" id="TIGR00719">
    <property type="entry name" value="sda_beta"/>
    <property type="match status" value="1"/>
</dbReference>
<evidence type="ECO:0000256" key="8">
    <source>
        <dbReference type="ARBA" id="ARBA00023014"/>
    </source>
</evidence>
<comment type="cofactor">
    <cofactor evidence="1 12">
        <name>[4Fe-4S] cluster</name>
        <dbReference type="ChEBI" id="CHEBI:49883"/>
    </cofactor>
</comment>
<keyword evidence="4 11" id="KW-0312">Gluconeogenesis</keyword>
<keyword evidence="5 11" id="KW-0004">4Fe-4S</keyword>
<evidence type="ECO:0000256" key="11">
    <source>
        <dbReference type="PIRNR" id="PIRNR036692"/>
    </source>
</evidence>
<evidence type="ECO:0000256" key="6">
    <source>
        <dbReference type="ARBA" id="ARBA00022723"/>
    </source>
</evidence>
<dbReference type="SUPFAM" id="SSF55021">
    <property type="entry name" value="ACT-like"/>
    <property type="match status" value="1"/>
</dbReference>
<dbReference type="Gene3D" id="3.30.70.260">
    <property type="match status" value="1"/>
</dbReference>
<dbReference type="AlphaFoldDB" id="A0A855XYU3"/>
<gene>
    <name evidence="14" type="ORF">DET56_103521</name>
</gene>
<dbReference type="PANTHER" id="PTHR30182">
    <property type="entry name" value="L-SERINE DEHYDRATASE"/>
    <property type="match status" value="1"/>
</dbReference>
<dbReference type="EMBL" id="QGTZ01000003">
    <property type="protein sequence ID" value="PWW43473.1"/>
    <property type="molecule type" value="Genomic_DNA"/>
</dbReference>
<accession>A0A855XYU3</accession>
<comment type="catalytic activity">
    <reaction evidence="10 11 12">
        <text>L-serine = pyruvate + NH4(+)</text>
        <dbReference type="Rhea" id="RHEA:19169"/>
        <dbReference type="ChEBI" id="CHEBI:15361"/>
        <dbReference type="ChEBI" id="CHEBI:28938"/>
        <dbReference type="ChEBI" id="CHEBI:33384"/>
        <dbReference type="EC" id="4.3.1.17"/>
    </reaction>
</comment>
<dbReference type="UniPathway" id="UPA00138"/>
<comment type="pathway">
    <text evidence="2 11">Carbohydrate biosynthesis; gluconeogenesis.</text>
</comment>
<dbReference type="Proteomes" id="UP000247078">
    <property type="component" value="Unassembled WGS sequence"/>
</dbReference>
<dbReference type="SUPFAM" id="SSF143548">
    <property type="entry name" value="Serine metabolism enzymes domain"/>
    <property type="match status" value="1"/>
</dbReference>
<evidence type="ECO:0000256" key="10">
    <source>
        <dbReference type="ARBA" id="ARBA00049406"/>
    </source>
</evidence>
<feature type="domain" description="ACT" evidence="13">
    <location>
        <begin position="171"/>
        <end position="243"/>
    </location>
</feature>
<dbReference type="GO" id="GO:0046872">
    <property type="term" value="F:metal ion binding"/>
    <property type="evidence" value="ECO:0007669"/>
    <property type="project" value="UniProtKB-UniRule"/>
</dbReference>
<evidence type="ECO:0000259" key="13">
    <source>
        <dbReference type="PROSITE" id="PS51671"/>
    </source>
</evidence>
<dbReference type="CDD" id="cd04903">
    <property type="entry name" value="ACT_LSD"/>
    <property type="match status" value="1"/>
</dbReference>